<reference evidence="3" key="1">
    <citation type="submission" date="2023-07" db="EMBL/GenBank/DDBJ databases">
        <title>30 novel species of actinomycetes from the DSMZ collection.</title>
        <authorList>
            <person name="Nouioui I."/>
        </authorList>
    </citation>
    <scope>NUCLEOTIDE SEQUENCE [LARGE SCALE GENOMIC DNA]</scope>
    <source>
        <strain evidence="3">DSM 41982</strain>
    </source>
</reference>
<dbReference type="PANTHER" id="PTHR35446:SF2">
    <property type="entry name" value="CARBOXYMUCONOLACTONE DECARBOXYLASE-LIKE DOMAIN-CONTAINING PROTEIN"/>
    <property type="match status" value="1"/>
</dbReference>
<dbReference type="AlphaFoldDB" id="A0ABD5E1X9"/>
<comment type="caution">
    <text evidence="2">The sequence shown here is derived from an EMBL/GenBank/DDBJ whole genome shotgun (WGS) entry which is preliminary data.</text>
</comment>
<organism evidence="2 3">
    <name type="scientific">Streptomyces evansiae</name>
    <dbReference type="NCBI Taxonomy" id="3075535"/>
    <lineage>
        <taxon>Bacteria</taxon>
        <taxon>Bacillati</taxon>
        <taxon>Actinomycetota</taxon>
        <taxon>Actinomycetes</taxon>
        <taxon>Kitasatosporales</taxon>
        <taxon>Streptomycetaceae</taxon>
        <taxon>Streptomyces</taxon>
    </lineage>
</organism>
<dbReference type="RefSeq" id="WP_093854987.1">
    <property type="nucleotide sequence ID" value="NZ_JAVRER010000009.1"/>
</dbReference>
<gene>
    <name evidence="2" type="ORF">RM574_07910</name>
</gene>
<dbReference type="InterPro" id="IPR003779">
    <property type="entry name" value="CMD-like"/>
</dbReference>
<evidence type="ECO:0000313" key="3">
    <source>
        <dbReference type="Proteomes" id="UP001183607"/>
    </source>
</evidence>
<dbReference type="Pfam" id="PF02627">
    <property type="entry name" value="CMD"/>
    <property type="match status" value="1"/>
</dbReference>
<evidence type="ECO:0000259" key="1">
    <source>
        <dbReference type="Pfam" id="PF02627"/>
    </source>
</evidence>
<feature type="domain" description="Carboxymuconolactone decarboxylase-like" evidence="1">
    <location>
        <begin position="21"/>
        <end position="105"/>
    </location>
</feature>
<name>A0ABD5E1X9_9ACTN</name>
<protein>
    <submittedName>
        <fullName evidence="2">Carboxymuconolactone decarboxylase family protein</fullName>
    </submittedName>
</protein>
<accession>A0ABD5E1X9</accession>
<sequence>MAHIQLNNDLPGITGLMANRPDTAAPLNHLAETLLRAPASLPQGERELIAAYVSHLNRTPFCAGSHSAFAAAQLVEGQALVDAVLADPATAPIGAKLRALLAVAAEVQAAARAVSAEAVAEARQAGASDADLHDTVLVAASFCMFNRYVSCLDTALPASDDYYLESAHRITTVGYGRSVSAPA</sequence>
<proteinExistence type="predicted"/>
<dbReference type="EMBL" id="JAVRER010000009">
    <property type="protein sequence ID" value="MDT0415413.1"/>
    <property type="molecule type" value="Genomic_DNA"/>
</dbReference>
<evidence type="ECO:0000313" key="2">
    <source>
        <dbReference type="EMBL" id="MDT0415413.1"/>
    </source>
</evidence>
<dbReference type="Proteomes" id="UP001183607">
    <property type="component" value="Unassembled WGS sequence"/>
</dbReference>
<dbReference type="SUPFAM" id="SSF69118">
    <property type="entry name" value="AhpD-like"/>
    <property type="match status" value="1"/>
</dbReference>
<dbReference type="PANTHER" id="PTHR35446">
    <property type="entry name" value="SI:CH211-175M2.5"/>
    <property type="match status" value="1"/>
</dbReference>
<dbReference type="InterPro" id="IPR029032">
    <property type="entry name" value="AhpD-like"/>
</dbReference>
<dbReference type="Gene3D" id="1.20.1290.10">
    <property type="entry name" value="AhpD-like"/>
    <property type="match status" value="1"/>
</dbReference>